<feature type="region of interest" description="Disordered" evidence="1">
    <location>
        <begin position="392"/>
        <end position="427"/>
    </location>
</feature>
<feature type="domain" description="Integrase zinc-binding" evidence="2">
    <location>
        <begin position="533"/>
        <end position="583"/>
    </location>
</feature>
<dbReference type="Proteomes" id="UP000553632">
    <property type="component" value="Unassembled WGS sequence"/>
</dbReference>
<name>A0A7J6P318_PEROL</name>
<dbReference type="Pfam" id="PF17921">
    <property type="entry name" value="Integrase_H2C2"/>
    <property type="match status" value="1"/>
</dbReference>
<organism evidence="3 4">
    <name type="scientific">Perkinsus olseni</name>
    <name type="common">Perkinsus atlanticus</name>
    <dbReference type="NCBI Taxonomy" id="32597"/>
    <lineage>
        <taxon>Eukaryota</taxon>
        <taxon>Sar</taxon>
        <taxon>Alveolata</taxon>
        <taxon>Perkinsozoa</taxon>
        <taxon>Perkinsea</taxon>
        <taxon>Perkinsida</taxon>
        <taxon>Perkinsidae</taxon>
        <taxon>Perkinsus</taxon>
    </lineage>
</organism>
<evidence type="ECO:0000313" key="4">
    <source>
        <dbReference type="Proteomes" id="UP000553632"/>
    </source>
</evidence>
<gene>
    <name evidence="3" type="ORF">FOZ63_026686</name>
</gene>
<dbReference type="Gene3D" id="1.10.340.70">
    <property type="match status" value="1"/>
</dbReference>
<feature type="non-terminal residue" evidence="3">
    <location>
        <position position="588"/>
    </location>
</feature>
<evidence type="ECO:0000313" key="3">
    <source>
        <dbReference type="EMBL" id="KAF4690564.1"/>
    </source>
</evidence>
<dbReference type="EMBL" id="JABANO010039702">
    <property type="protein sequence ID" value="KAF4690564.1"/>
    <property type="molecule type" value="Genomic_DNA"/>
</dbReference>
<feature type="region of interest" description="Disordered" evidence="1">
    <location>
        <begin position="444"/>
        <end position="495"/>
    </location>
</feature>
<protein>
    <recommendedName>
        <fullName evidence="2">Integrase zinc-binding domain-containing protein</fullName>
    </recommendedName>
</protein>
<feature type="compositionally biased region" description="Low complexity" evidence="1">
    <location>
        <begin position="449"/>
        <end position="460"/>
    </location>
</feature>
<dbReference type="SUPFAM" id="SSF56672">
    <property type="entry name" value="DNA/RNA polymerases"/>
    <property type="match status" value="1"/>
</dbReference>
<evidence type="ECO:0000256" key="1">
    <source>
        <dbReference type="SAM" id="MobiDB-lite"/>
    </source>
</evidence>
<reference evidence="3 4" key="1">
    <citation type="submission" date="2020-04" db="EMBL/GenBank/DDBJ databases">
        <title>Perkinsus olseni comparative genomics.</title>
        <authorList>
            <person name="Bogema D.R."/>
        </authorList>
    </citation>
    <scope>NUCLEOTIDE SEQUENCE [LARGE SCALE GENOMIC DNA]</scope>
    <source>
        <strain evidence="3 4">ATCC PRA-207</strain>
    </source>
</reference>
<proteinExistence type="predicted"/>
<keyword evidence="4" id="KW-1185">Reference proteome</keyword>
<sequence length="588" mass="64908">MKFRVSDALGSFFQFYWRGGCYQFSRMIYGSSIAPSCLEGGMAHVEAGLAPAVERPLPSPVFTSDGTVDLCLDDIVDFDDSEPEQCSFMDDILDFRDPPDSSASDPLIDTYHTHDLPLKTQSIADASASSPIPVLGLELIDSGDSLRYPAKAVDQVLRWPLSTPPSYQDALSLLGVLLQEPDFFAFHVLPTKNLLVGLISKARSALHHDWTTAVPSDIHLLLQARVCHLREHPPEPIPRRLHTTAPLHLYVDASTTMIAYEAHQFDRPVLRGQLPLTKSQRHLHINALELLGIYYALARVRLLELDTRMKFHDLRVYCDSLTAVAIARDRRIPAGLHEALTRKYLELIIAVSGNRSVTYTHIKGTANPADAGTRSTLLDDILRVRDKYDTIARENKTNRSAGPADVLNPPPGTTPAPTLAACPVRKRDETFDNDSIARRVRLRREAPCASTSSSSSAASADLPPGVMCRSSSSTSLPDGTSPASPPPRVSAKTTDDIPSTRLLDYAFARLPDDILDRLTALPLTDGLKHVDDTALQRLLVDTYHSTYHEGVQATYSRLKKLYSWPKMLDTISVAVRSCLFCSRLLTQP</sequence>
<dbReference type="InterPro" id="IPR041588">
    <property type="entry name" value="Integrase_H2C2"/>
</dbReference>
<dbReference type="AlphaFoldDB" id="A0A7J6P318"/>
<dbReference type="InterPro" id="IPR043502">
    <property type="entry name" value="DNA/RNA_pol_sf"/>
</dbReference>
<evidence type="ECO:0000259" key="2">
    <source>
        <dbReference type="Pfam" id="PF17921"/>
    </source>
</evidence>
<comment type="caution">
    <text evidence="3">The sequence shown here is derived from an EMBL/GenBank/DDBJ whole genome shotgun (WGS) entry which is preliminary data.</text>
</comment>
<accession>A0A7J6P318</accession>